<dbReference type="InterPro" id="IPR013968">
    <property type="entry name" value="PKS_KR"/>
</dbReference>
<dbReference type="FunFam" id="3.40.50.720:FF:000209">
    <property type="entry name" value="Polyketide synthase Pks12"/>
    <property type="match status" value="1"/>
</dbReference>
<dbReference type="InterPro" id="IPR029063">
    <property type="entry name" value="SAM-dependent_MTases_sf"/>
</dbReference>
<dbReference type="GO" id="GO:1901336">
    <property type="term" value="P:lactone biosynthetic process"/>
    <property type="evidence" value="ECO:0007669"/>
    <property type="project" value="UniProtKB-ARBA"/>
</dbReference>
<dbReference type="PROSITE" id="PS00606">
    <property type="entry name" value="KS3_1"/>
    <property type="match status" value="1"/>
</dbReference>
<accession>A0A5N6TU44</accession>
<evidence type="ECO:0008006" key="14">
    <source>
        <dbReference type="Google" id="ProtNLM"/>
    </source>
</evidence>
<dbReference type="FunFam" id="3.40.47.10:FF:000019">
    <property type="entry name" value="Polyketide synthase type I"/>
    <property type="match status" value="1"/>
</dbReference>
<dbReference type="SMART" id="SM00827">
    <property type="entry name" value="PKS_AT"/>
    <property type="match status" value="1"/>
</dbReference>
<dbReference type="InterPro" id="IPR013217">
    <property type="entry name" value="Methyltransf_12"/>
</dbReference>
<dbReference type="InterPro" id="IPR057326">
    <property type="entry name" value="KR_dom"/>
</dbReference>
<dbReference type="GO" id="GO:0006633">
    <property type="term" value="P:fatty acid biosynthetic process"/>
    <property type="evidence" value="ECO:0007669"/>
    <property type="project" value="InterPro"/>
</dbReference>
<dbReference type="SUPFAM" id="SSF51735">
    <property type="entry name" value="NAD(P)-binding Rossmann-fold domains"/>
    <property type="match status" value="2"/>
</dbReference>
<keyword evidence="2" id="KW-0597">Phosphoprotein</keyword>
<dbReference type="Pfam" id="PF00698">
    <property type="entry name" value="Acyl_transf_1"/>
    <property type="match status" value="1"/>
</dbReference>
<evidence type="ECO:0000259" key="10">
    <source>
        <dbReference type="PROSITE" id="PS52004"/>
    </source>
</evidence>
<dbReference type="Gene3D" id="1.10.1200.10">
    <property type="entry name" value="ACP-like"/>
    <property type="match status" value="1"/>
</dbReference>
<feature type="active site" description="Proton donor; for dehydratase activity" evidence="8">
    <location>
        <position position="1169"/>
    </location>
</feature>
<dbReference type="SUPFAM" id="SSF53901">
    <property type="entry name" value="Thiolase-like"/>
    <property type="match status" value="1"/>
</dbReference>
<dbReference type="InterPro" id="IPR018201">
    <property type="entry name" value="Ketoacyl_synth_AS"/>
</dbReference>
<dbReference type="SUPFAM" id="SSF52151">
    <property type="entry name" value="FabD/lysophospholipase-like"/>
    <property type="match status" value="1"/>
</dbReference>
<feature type="domain" description="Ketosynthase family 3 (KS3)" evidence="10">
    <location>
        <begin position="31"/>
        <end position="455"/>
    </location>
</feature>
<evidence type="ECO:0000256" key="4">
    <source>
        <dbReference type="ARBA" id="ARBA00022857"/>
    </source>
</evidence>
<proteinExistence type="predicted"/>
<name>A0A5N6TU44_ASPAV</name>
<dbReference type="InterPro" id="IPR020807">
    <property type="entry name" value="PKS_DH"/>
</dbReference>
<dbReference type="InterPro" id="IPR050091">
    <property type="entry name" value="PKS_NRPS_Biosynth_Enz"/>
</dbReference>
<dbReference type="GO" id="GO:0016491">
    <property type="term" value="F:oxidoreductase activity"/>
    <property type="evidence" value="ECO:0007669"/>
    <property type="project" value="UniProtKB-KW"/>
</dbReference>
<keyword evidence="13" id="KW-1185">Reference proteome</keyword>
<dbReference type="SMART" id="SM00829">
    <property type="entry name" value="PKS_ER"/>
    <property type="match status" value="1"/>
</dbReference>
<keyword evidence="3" id="KW-0808">Transferase</keyword>
<evidence type="ECO:0000256" key="8">
    <source>
        <dbReference type="PROSITE-ProRule" id="PRU01363"/>
    </source>
</evidence>
<gene>
    <name evidence="12" type="ORF">BDV25DRAFT_140396</name>
</gene>
<feature type="active site" description="Proton acceptor; for dehydratase activity" evidence="8">
    <location>
        <position position="970"/>
    </location>
</feature>
<dbReference type="InterPro" id="IPR016039">
    <property type="entry name" value="Thiolase-like"/>
</dbReference>
<dbReference type="GO" id="GO:0004312">
    <property type="term" value="F:fatty acid synthase activity"/>
    <property type="evidence" value="ECO:0007669"/>
    <property type="project" value="TreeGrafter"/>
</dbReference>
<evidence type="ECO:0000313" key="12">
    <source>
        <dbReference type="EMBL" id="KAE8149878.1"/>
    </source>
</evidence>
<dbReference type="InterPro" id="IPR020806">
    <property type="entry name" value="PKS_PP-bd"/>
</dbReference>
<evidence type="ECO:0000259" key="9">
    <source>
        <dbReference type="PROSITE" id="PS50075"/>
    </source>
</evidence>
<dbReference type="InterPro" id="IPR013149">
    <property type="entry name" value="ADH-like_C"/>
</dbReference>
<dbReference type="SMART" id="SM00822">
    <property type="entry name" value="PKS_KR"/>
    <property type="match status" value="1"/>
</dbReference>
<dbReference type="Gene3D" id="3.90.180.10">
    <property type="entry name" value="Medium-chain alcohol dehydrogenases, catalytic domain"/>
    <property type="match status" value="1"/>
</dbReference>
<evidence type="ECO:0000256" key="7">
    <source>
        <dbReference type="ARBA" id="ARBA00023315"/>
    </source>
</evidence>
<evidence type="ECO:0000256" key="6">
    <source>
        <dbReference type="ARBA" id="ARBA00023268"/>
    </source>
</evidence>
<dbReference type="InterPro" id="IPR014043">
    <property type="entry name" value="Acyl_transferase_dom"/>
</dbReference>
<dbReference type="CDD" id="cd02440">
    <property type="entry name" value="AdoMet_MTases"/>
    <property type="match status" value="1"/>
</dbReference>
<keyword evidence="4" id="KW-0521">NADP</keyword>
<sequence>MQLPEFSAVGSAPINGNGVSISDEQTAAEPLERLAIIGMSCRLPGNVSTLEEFWDLCSRGRSAWSDIPKSRFNASAFYHPNPDRPGSLNPQGGHFLQEDVGLFDAPFFQLTRQEACSLDPQQRLMLECVYEALENAGLANHSLTREKVGVFTGASFPDYELNNMKDIEAVPMYAATGSAMSLQANRISYFFDFQGPSITVDTACSSSLSAVHMACQSLRAGECSTAIVAGTHLNLTPESFVSMSRSRLLADTGRSYAFDHRGTGFGRGEGAGCIILRTLEDAEKAEDAIRALIINTGVNQDGRTRGITMPSGAAQEALIRSVYHAANLDPANVGYVEAHGTGTKVGDPIEATSLHATFGKGRTPRQPLLIGSVKSNIGHTEGASGVISIIKTALMLERGFVVPNCNFDKANEEIPLEKWNMKVPKKLLPWPRGKPYASVNNFGFGGSNAHCILEAAPKTRGDGTWNVDGPRRRLYVLSGHDRRTTVQRAKDLEAYLVRHPAVFDCNLLGNLAYTLGQRRTFHPWRLAVTASSDKELEQFFSDIPEPSRALRDPNVAFVFTGQGAQWHGMGKELLGSYRVFKQTMNAVDRCLAQLGANFSVSEDILTTDVGSSSLSAAYKSQPACTAIQLALTDLLASWGITPTAVTGHSSGEIAAAYAARILTLEECVRVAYARGLAAKTLSESLKTKGAMLAVGASVEDIRPSVEALQNGHAVIACVNSGSSVTVSGDESAIIELQSILDKRGLFTRKLKVDVAYHSHHMQQVSQQYLTLIGDLAPKPSDIPFHSAVHGRVVLASELGASYWVENLVSRVEFVKALENLTTTSTHVTTLVELGPHCALQMPVKDIVRGQDLGRTVNYLPSLKRNENAAEAMHKLAVSLFLQGFMLNLEAINLPDKPLTNRRPTLLTNLPKYPWNHTERYWHSSRLTNNLYHRKFPRSDILGSLCTENIDFEPRWRNIVRADDHSWIRQHKVHGNNVYPMAGFLIMATEALIQNSTLHGVPTRGITLRDVAITRMLAIPDSLAVETMLTLRPCRNESPGQSIDSWYEFKIFSWVEGRGWDQHCNGFIKGEQDKEVNPVDGHQRQEALAAQMSQQIASIRTACTIEVDKNLLYDNIRSSGVEYGPMFRALSEIAISDEQDAMAIVQIPETKASMPHQYETECTLHPATLDNCTQIEWVLRGYARSASNLTYMPSKIKSVFISVAGPMQSGTALHVYAHQPPALSTSQPQTTCILVTEPNDPSHRLIEMDGIVLVPVSNETGQADTGLSQALAFKMHWEPCLDFLSEDSFKSMLPGGGDRHGAQRSRLLKRVSEEYLRNALSCMSAEDVAKLVGHRLKFYQWVQQIVHATESKGSVSAQAIERARTVSAAGELICKIGDLLPGILRGDVDPLAPMLEDDLLSRYYQDIDGLREGYAQASVCIGQMAHQRPQMNILEIGAGTGGATLPILQSLGGGTTGLPARFSHYTYTDISPGFFEKAKVKFEPWSEQMTYRTLDITSDPVNQAYQPHSYDLVVACNVLHATPEILQTIANVRSLLKPGGKLLLIEETTRQARHFPFAALPGWWLSLDNVRADGPLLDLSGWDSVMKANDFSGIDLQVQDFSDPVISCGCLMVSTASSVSMLDGSTEVVVIKDDSDKESYSAGLIAKGIEGLTGFPPSIQTLAHASVVGKLCVFLAGTNKPVLSEMDRHMFQNIQRLVTNAKGLMWVSHHSKDDPQSLGGNMAIGLARTIRSETGLPFATLDLGEKRSMADIAAVRHIRNVFNGIFGRKSQLTQTDLEFAVRQGRICVPRLVDNDVVNSSIMSEKPNALPQLQYLQQSDRPLRLTAANSRMLDELYFTDDNAFHLPLPKDAIEIQVHCVGLNFRDVLMAMGQLHGDRLGQECSGIVSRVGEAVTEFQVGDRVCAMVPGSLSTHVRCPTACASAIPPTMSLEVAASIPAVYCTVIYSLIDLARLCQGESVLIHAAAGGVGQAAIVVAQAIGAKMFVTVGSEDKKRFLMEAYHLQEDQIFYSRDLSFVQGIQQATDGQGVDVALNSLSGDALQATFGCVAPFGRFVELGKRDIVQNSRLEMVSFDKNISFSSVDLGLVREKRPHLLRRLMRDSLDMFTCRQAQVQWPITTLPVSELESGFRALQGGQVIGKIVVRMMGSDENAMVKVHPVRKSRNLLNPDASYVVVGGTGGIGLDLASWFSQNGARNIILISRSGVKSASALQTIQEMTDNGVRVHVCRCDISNLEAVEAQLEPILQGVPPVRGVIYGAMVLRDMLFEKMTYDDYATVMKPRVHGIWNLERILEKTSSQLDFFVNLSSAASFVGNRGQAPYAASGGFMAALAQYPDTARLPYTTIELPVVRGVGYLSDGNRREEITRQLGTDSVDADDIRSLVAAAIRNEIRDSSEGHCVVGFNSVKSTPIEELPFWANDPKLSVLACHSRITNAESTNATQAHGEVPPSIAIKQLKSKQDVETMIATAALQKISSILMRPLDEMDPAAPMSVYGLDSLVTIEVRNWITRELEANLQILEILASESAAALAQTIMKKSALLSPETKAEWGLD</sequence>
<dbReference type="InterPro" id="IPR001227">
    <property type="entry name" value="Ac_transferase_dom_sf"/>
</dbReference>
<dbReference type="InterPro" id="IPR016035">
    <property type="entry name" value="Acyl_Trfase/lysoPLipase"/>
</dbReference>
<dbReference type="InterPro" id="IPR056501">
    <property type="entry name" value="NAD-bd_HRPKS_sdrA"/>
</dbReference>
<dbReference type="Gene3D" id="3.10.129.110">
    <property type="entry name" value="Polyketide synthase dehydratase"/>
    <property type="match status" value="1"/>
</dbReference>
<feature type="domain" description="Carrier" evidence="9">
    <location>
        <begin position="2458"/>
        <end position="2535"/>
    </location>
</feature>
<dbReference type="InterPro" id="IPR020843">
    <property type="entry name" value="ER"/>
</dbReference>
<evidence type="ECO:0000259" key="11">
    <source>
        <dbReference type="PROSITE" id="PS52019"/>
    </source>
</evidence>
<dbReference type="InterPro" id="IPR036736">
    <property type="entry name" value="ACP-like_sf"/>
</dbReference>
<dbReference type="InterPro" id="IPR049552">
    <property type="entry name" value="PKS_DH_N"/>
</dbReference>
<dbReference type="PROSITE" id="PS52004">
    <property type="entry name" value="KS3_2"/>
    <property type="match status" value="1"/>
</dbReference>
<keyword evidence="6" id="KW-0511">Multifunctional enzyme</keyword>
<dbReference type="Pfam" id="PF08240">
    <property type="entry name" value="ADH_N"/>
    <property type="match status" value="1"/>
</dbReference>
<dbReference type="PROSITE" id="PS52019">
    <property type="entry name" value="PKS_MFAS_DH"/>
    <property type="match status" value="1"/>
</dbReference>
<dbReference type="GO" id="GO:0004315">
    <property type="term" value="F:3-oxoacyl-[acyl-carrier-protein] synthase activity"/>
    <property type="evidence" value="ECO:0007669"/>
    <property type="project" value="InterPro"/>
</dbReference>
<dbReference type="SMART" id="SM00826">
    <property type="entry name" value="PKS_DH"/>
    <property type="match status" value="1"/>
</dbReference>
<dbReference type="OrthoDB" id="329835at2759"/>
<evidence type="ECO:0000256" key="1">
    <source>
        <dbReference type="ARBA" id="ARBA00022450"/>
    </source>
</evidence>
<dbReference type="InterPro" id="IPR009081">
    <property type="entry name" value="PP-bd_ACP"/>
</dbReference>
<dbReference type="SUPFAM" id="SSF50129">
    <property type="entry name" value="GroES-like"/>
    <property type="match status" value="1"/>
</dbReference>
<dbReference type="Pfam" id="PF23297">
    <property type="entry name" value="ACP_SdgA_C"/>
    <property type="match status" value="1"/>
</dbReference>
<dbReference type="InterPro" id="IPR020841">
    <property type="entry name" value="PKS_Beta-ketoAc_synthase_dom"/>
</dbReference>
<dbReference type="InterPro" id="IPR014031">
    <property type="entry name" value="Ketoacyl_synth_C"/>
</dbReference>
<dbReference type="InterPro" id="IPR014030">
    <property type="entry name" value="Ketoacyl_synth_N"/>
</dbReference>
<dbReference type="InterPro" id="IPR013154">
    <property type="entry name" value="ADH-like_N"/>
</dbReference>
<dbReference type="Pfam" id="PF08242">
    <property type="entry name" value="Methyltransf_12"/>
    <property type="match status" value="1"/>
</dbReference>
<keyword evidence="1" id="KW-0596">Phosphopantetheine</keyword>
<dbReference type="Pfam" id="PF14765">
    <property type="entry name" value="PS-DH"/>
    <property type="match status" value="1"/>
</dbReference>
<dbReference type="GO" id="GO:0044550">
    <property type="term" value="P:secondary metabolite biosynthetic process"/>
    <property type="evidence" value="ECO:0007669"/>
    <property type="project" value="UniProtKB-ARBA"/>
</dbReference>
<dbReference type="SUPFAM" id="SSF53335">
    <property type="entry name" value="S-adenosyl-L-methionine-dependent methyltransferases"/>
    <property type="match status" value="1"/>
</dbReference>
<organism evidence="12 13">
    <name type="scientific">Aspergillus avenaceus</name>
    <dbReference type="NCBI Taxonomy" id="36643"/>
    <lineage>
        <taxon>Eukaryota</taxon>
        <taxon>Fungi</taxon>
        <taxon>Dikarya</taxon>
        <taxon>Ascomycota</taxon>
        <taxon>Pezizomycotina</taxon>
        <taxon>Eurotiomycetes</taxon>
        <taxon>Eurotiomycetidae</taxon>
        <taxon>Eurotiales</taxon>
        <taxon>Aspergillaceae</taxon>
        <taxon>Aspergillus</taxon>
        <taxon>Aspergillus subgen. Circumdati</taxon>
    </lineage>
</organism>
<dbReference type="SMART" id="SM00825">
    <property type="entry name" value="PKS_KS"/>
    <property type="match status" value="1"/>
</dbReference>
<dbReference type="Proteomes" id="UP000325780">
    <property type="component" value="Unassembled WGS sequence"/>
</dbReference>
<dbReference type="Pfam" id="PF00107">
    <property type="entry name" value="ADH_zinc_N"/>
    <property type="match status" value="1"/>
</dbReference>
<dbReference type="SMART" id="SM00823">
    <property type="entry name" value="PKS_PP"/>
    <property type="match status" value="1"/>
</dbReference>
<dbReference type="Gene3D" id="3.40.47.10">
    <property type="match status" value="1"/>
</dbReference>
<dbReference type="Pfam" id="PF08659">
    <property type="entry name" value="KR"/>
    <property type="match status" value="1"/>
</dbReference>
<protein>
    <recommendedName>
        <fullName evidence="14">Carrier domain-containing protein</fullName>
    </recommendedName>
</protein>
<dbReference type="Pfam" id="PF23114">
    <property type="entry name" value="NAD-bd_HRPKS_sdrA"/>
    <property type="match status" value="1"/>
</dbReference>
<dbReference type="InterPro" id="IPR042104">
    <property type="entry name" value="PKS_dehydratase_sf"/>
</dbReference>
<dbReference type="InterPro" id="IPR049551">
    <property type="entry name" value="PKS_DH_C"/>
</dbReference>
<dbReference type="SUPFAM" id="SSF55048">
    <property type="entry name" value="Probable ACP-binding domain of malonyl-CoA ACP transacylase"/>
    <property type="match status" value="1"/>
</dbReference>
<dbReference type="Pfam" id="PF21089">
    <property type="entry name" value="PKS_DH_N"/>
    <property type="match status" value="1"/>
</dbReference>
<dbReference type="Gene3D" id="3.40.366.10">
    <property type="entry name" value="Malonyl-Coenzyme A Acyl Carrier Protein, domain 2"/>
    <property type="match status" value="1"/>
</dbReference>
<dbReference type="CDD" id="cd00833">
    <property type="entry name" value="PKS"/>
    <property type="match status" value="1"/>
</dbReference>
<dbReference type="InterPro" id="IPR032821">
    <property type="entry name" value="PKS_assoc"/>
</dbReference>
<dbReference type="CDD" id="cd05195">
    <property type="entry name" value="enoyl_red"/>
    <property type="match status" value="1"/>
</dbReference>
<reference evidence="12 13" key="1">
    <citation type="submission" date="2019-04" db="EMBL/GenBank/DDBJ databases">
        <title>Friends and foes A comparative genomics study of 23 Aspergillus species from section Flavi.</title>
        <authorList>
            <consortium name="DOE Joint Genome Institute"/>
            <person name="Kjaerbolling I."/>
            <person name="Vesth T."/>
            <person name="Frisvad J.C."/>
            <person name="Nybo J.L."/>
            <person name="Theobald S."/>
            <person name="Kildgaard S."/>
            <person name="Isbrandt T."/>
            <person name="Kuo A."/>
            <person name="Sato A."/>
            <person name="Lyhne E.K."/>
            <person name="Kogle M.E."/>
            <person name="Wiebenga A."/>
            <person name="Kun R.S."/>
            <person name="Lubbers R.J."/>
            <person name="Makela M.R."/>
            <person name="Barry K."/>
            <person name="Chovatia M."/>
            <person name="Clum A."/>
            <person name="Daum C."/>
            <person name="Haridas S."/>
            <person name="He G."/>
            <person name="LaButti K."/>
            <person name="Lipzen A."/>
            <person name="Mondo S."/>
            <person name="Riley R."/>
            <person name="Salamov A."/>
            <person name="Simmons B.A."/>
            <person name="Magnuson J.K."/>
            <person name="Henrissat B."/>
            <person name="Mortensen U.H."/>
            <person name="Larsen T.O."/>
            <person name="Devries R.P."/>
            <person name="Grigoriev I.V."/>
            <person name="Machida M."/>
            <person name="Baker S.E."/>
            <person name="Andersen M.R."/>
        </authorList>
    </citation>
    <scope>NUCLEOTIDE SEQUENCE [LARGE SCALE GENOMIC DNA]</scope>
    <source>
        <strain evidence="12 13">IBT 18842</strain>
    </source>
</reference>
<feature type="region of interest" description="N-terminal hotdog fold" evidence="8">
    <location>
        <begin position="938"/>
        <end position="1074"/>
    </location>
</feature>
<dbReference type="GO" id="GO:0031177">
    <property type="term" value="F:phosphopantetheine binding"/>
    <property type="evidence" value="ECO:0007669"/>
    <property type="project" value="InterPro"/>
</dbReference>
<evidence type="ECO:0000256" key="2">
    <source>
        <dbReference type="ARBA" id="ARBA00022553"/>
    </source>
</evidence>
<dbReference type="InterPro" id="IPR011032">
    <property type="entry name" value="GroES-like_sf"/>
</dbReference>
<dbReference type="PANTHER" id="PTHR43775:SF13">
    <property type="entry name" value="POLYKETIDE SYNTHASE 1"/>
    <property type="match status" value="1"/>
</dbReference>
<dbReference type="InterPro" id="IPR036291">
    <property type="entry name" value="NAD(P)-bd_dom_sf"/>
</dbReference>
<feature type="region of interest" description="C-terminal hotdog fold" evidence="8">
    <location>
        <begin position="1103"/>
        <end position="1261"/>
    </location>
</feature>
<feature type="domain" description="PKS/mFAS DH" evidence="11">
    <location>
        <begin position="938"/>
        <end position="1261"/>
    </location>
</feature>
<keyword evidence="7" id="KW-0012">Acyltransferase</keyword>
<dbReference type="Pfam" id="PF16197">
    <property type="entry name" value="KAsynt_C_assoc"/>
    <property type="match status" value="1"/>
</dbReference>
<dbReference type="Gene3D" id="3.40.50.720">
    <property type="entry name" value="NAD(P)-binding Rossmann-like Domain"/>
    <property type="match status" value="2"/>
</dbReference>
<evidence type="ECO:0000256" key="3">
    <source>
        <dbReference type="ARBA" id="ARBA00022679"/>
    </source>
</evidence>
<dbReference type="Pfam" id="PF02801">
    <property type="entry name" value="Ketoacyl-synt_C"/>
    <property type="match status" value="1"/>
</dbReference>
<evidence type="ECO:0000313" key="13">
    <source>
        <dbReference type="Proteomes" id="UP000325780"/>
    </source>
</evidence>
<dbReference type="EMBL" id="ML742110">
    <property type="protein sequence ID" value="KAE8149878.1"/>
    <property type="molecule type" value="Genomic_DNA"/>
</dbReference>
<evidence type="ECO:0000256" key="5">
    <source>
        <dbReference type="ARBA" id="ARBA00023002"/>
    </source>
</evidence>
<dbReference type="Pfam" id="PF00109">
    <property type="entry name" value="ketoacyl-synt"/>
    <property type="match status" value="1"/>
</dbReference>
<dbReference type="PROSITE" id="PS50075">
    <property type="entry name" value="CARRIER"/>
    <property type="match status" value="1"/>
</dbReference>
<keyword evidence="5" id="KW-0560">Oxidoreductase</keyword>
<dbReference type="Gene3D" id="3.30.70.3290">
    <property type="match status" value="1"/>
</dbReference>
<dbReference type="InterPro" id="IPR016036">
    <property type="entry name" value="Malonyl_transacylase_ACP-bd"/>
</dbReference>
<dbReference type="InterPro" id="IPR049900">
    <property type="entry name" value="PKS_mFAS_DH"/>
</dbReference>
<dbReference type="PANTHER" id="PTHR43775">
    <property type="entry name" value="FATTY ACID SYNTHASE"/>
    <property type="match status" value="1"/>
</dbReference>
<dbReference type="Gene3D" id="3.40.50.150">
    <property type="entry name" value="Vaccinia Virus protein VP39"/>
    <property type="match status" value="1"/>
</dbReference>
<dbReference type="SUPFAM" id="SSF47336">
    <property type="entry name" value="ACP-like"/>
    <property type="match status" value="1"/>
</dbReference>